<name>Q5BS71_SCHJA</name>
<evidence type="ECO:0000259" key="1">
    <source>
        <dbReference type="PROSITE" id="PS50835"/>
    </source>
</evidence>
<dbReference type="InterPro" id="IPR013098">
    <property type="entry name" value="Ig_I-set"/>
</dbReference>
<dbReference type="InterPro" id="IPR013783">
    <property type="entry name" value="Ig-like_fold"/>
</dbReference>
<accession>Q5BS71</accession>
<feature type="domain" description="Ig-like" evidence="1">
    <location>
        <begin position="12"/>
        <end position="83"/>
    </location>
</feature>
<dbReference type="InterPro" id="IPR007110">
    <property type="entry name" value="Ig-like_dom"/>
</dbReference>
<evidence type="ECO:0000313" key="2">
    <source>
        <dbReference type="EMBL" id="AAX30614.1"/>
    </source>
</evidence>
<dbReference type="AlphaFoldDB" id="Q5BS71"/>
<reference evidence="2" key="1">
    <citation type="submission" date="2005-01" db="EMBL/GenBank/DDBJ databases">
        <authorList>
            <person name="Han Z."/>
        </authorList>
    </citation>
    <scope>NUCLEOTIDE SEQUENCE</scope>
</reference>
<dbReference type="Pfam" id="PF07679">
    <property type="entry name" value="I-set"/>
    <property type="match status" value="1"/>
</dbReference>
<dbReference type="Gene3D" id="2.60.40.10">
    <property type="entry name" value="Immunoglobulins"/>
    <property type="match status" value="1"/>
</dbReference>
<dbReference type="SUPFAM" id="SSF48726">
    <property type="entry name" value="Immunoglobulin"/>
    <property type="match status" value="1"/>
</dbReference>
<reference evidence="2" key="2">
    <citation type="journal article" date="2006" name="PLoS Pathog.">
        <title>New perspectives on host-parasite interplay by comparative transcriptomic and proteomic analyses of Schistosoma japonicum.</title>
        <authorList>
            <person name="Liu F."/>
            <person name="Lu J."/>
            <person name="Hu W."/>
            <person name="Wang S.Y."/>
            <person name="Cui S.J."/>
            <person name="Chi M."/>
            <person name="Yan Q."/>
            <person name="Wang X.R."/>
            <person name="Song H.D."/>
            <person name="Xu X.N."/>
            <person name="Wang J.J."/>
            <person name="Zhang X.L."/>
            <person name="Zhang X."/>
            <person name="Wang Z.Q."/>
            <person name="Xue C.L."/>
            <person name="Brindley P.J."/>
            <person name="McManus D.P."/>
            <person name="Yang P.Y."/>
            <person name="Feng Z."/>
            <person name="Chen Z."/>
            <person name="Han Z.G."/>
        </authorList>
    </citation>
    <scope>NUCLEOTIDE SEQUENCE</scope>
</reference>
<dbReference type="PROSITE" id="PS50835">
    <property type="entry name" value="IG_LIKE"/>
    <property type="match status" value="1"/>
</dbReference>
<sequence length="94" mass="10560">MKFIKIDPPDTPKITGYKSGQPVNMAHLLELMCTTTGGNPLPELQWFKDKTPIESNGELIVIGKQTSIKLKIVPQKEDNGAQYQIYLICTKSKR</sequence>
<organism evidence="2">
    <name type="scientific">Schistosoma japonicum</name>
    <name type="common">Blood fluke</name>
    <dbReference type="NCBI Taxonomy" id="6182"/>
    <lineage>
        <taxon>Eukaryota</taxon>
        <taxon>Metazoa</taxon>
        <taxon>Spiralia</taxon>
        <taxon>Lophotrochozoa</taxon>
        <taxon>Platyhelminthes</taxon>
        <taxon>Trematoda</taxon>
        <taxon>Digenea</taxon>
        <taxon>Strigeidida</taxon>
        <taxon>Schistosomatoidea</taxon>
        <taxon>Schistosomatidae</taxon>
        <taxon>Schistosoma</taxon>
    </lineage>
</organism>
<dbReference type="EMBL" id="AY915393">
    <property type="protein sequence ID" value="AAX30614.1"/>
    <property type="molecule type" value="mRNA"/>
</dbReference>
<proteinExistence type="evidence at transcript level"/>
<dbReference type="InterPro" id="IPR036179">
    <property type="entry name" value="Ig-like_dom_sf"/>
</dbReference>
<protein>
    <submittedName>
        <fullName evidence="2">SJCHGC05748 protein</fullName>
    </submittedName>
</protein>